<reference evidence="2 3" key="1">
    <citation type="submission" date="2022-03" db="EMBL/GenBank/DDBJ databases">
        <authorList>
            <person name="Macdonald S."/>
            <person name="Ahmed S."/>
            <person name="Newling K."/>
        </authorList>
    </citation>
    <scope>NUCLEOTIDE SEQUENCE [LARGE SCALE GENOMIC DNA]</scope>
</reference>
<dbReference type="AlphaFoldDB" id="A0ABC8LRQ4"/>
<protein>
    <submittedName>
        <fullName evidence="2">Uncharacterized protein</fullName>
    </submittedName>
</protein>
<accession>A0ABC8LRQ4</accession>
<comment type="caution">
    <text evidence="2">The sequence shown here is derived from an EMBL/GenBank/DDBJ whole genome shotgun (WGS) entry which is preliminary data.</text>
</comment>
<evidence type="ECO:0000313" key="2">
    <source>
        <dbReference type="EMBL" id="CAH8386517.1"/>
    </source>
</evidence>
<evidence type="ECO:0000256" key="1">
    <source>
        <dbReference type="SAM" id="MobiDB-lite"/>
    </source>
</evidence>
<proteinExistence type="predicted"/>
<feature type="region of interest" description="Disordered" evidence="1">
    <location>
        <begin position="1"/>
        <end position="40"/>
    </location>
</feature>
<gene>
    <name evidence="2" type="ORF">ERUC_LOCUS39000</name>
</gene>
<organism evidence="2 3">
    <name type="scientific">Eruca vesicaria subsp. sativa</name>
    <name type="common">Garden rocket</name>
    <name type="synonym">Eruca sativa</name>
    <dbReference type="NCBI Taxonomy" id="29727"/>
    <lineage>
        <taxon>Eukaryota</taxon>
        <taxon>Viridiplantae</taxon>
        <taxon>Streptophyta</taxon>
        <taxon>Embryophyta</taxon>
        <taxon>Tracheophyta</taxon>
        <taxon>Spermatophyta</taxon>
        <taxon>Magnoliopsida</taxon>
        <taxon>eudicotyledons</taxon>
        <taxon>Gunneridae</taxon>
        <taxon>Pentapetalae</taxon>
        <taxon>rosids</taxon>
        <taxon>malvids</taxon>
        <taxon>Brassicales</taxon>
        <taxon>Brassicaceae</taxon>
        <taxon>Brassiceae</taxon>
        <taxon>Eruca</taxon>
    </lineage>
</organism>
<dbReference type="EMBL" id="CAKOAT010708488">
    <property type="protein sequence ID" value="CAH8386517.1"/>
    <property type="molecule type" value="Genomic_DNA"/>
</dbReference>
<feature type="compositionally biased region" description="Basic residues" evidence="1">
    <location>
        <begin position="12"/>
        <end position="22"/>
    </location>
</feature>
<evidence type="ECO:0000313" key="3">
    <source>
        <dbReference type="Proteomes" id="UP001642260"/>
    </source>
</evidence>
<feature type="compositionally biased region" description="Basic residues" evidence="1">
    <location>
        <begin position="79"/>
        <end position="102"/>
    </location>
</feature>
<name>A0ABC8LRQ4_ERUVS</name>
<feature type="region of interest" description="Disordered" evidence="1">
    <location>
        <begin position="70"/>
        <end position="116"/>
    </location>
</feature>
<sequence length="116" mass="13101">MLGALFGNNGHRNGRKDRRSKTYRCDDSDSDSDCDATPEHRVSRFVGDVAEHVVRPFEMATKMVVNPVHNLLFSPPPKQGKKGRQGQHHSGQRMQHHGTHGMKHQDRFMAPQVPPP</sequence>
<dbReference type="Proteomes" id="UP001642260">
    <property type="component" value="Unassembled WGS sequence"/>
</dbReference>
<keyword evidence="3" id="KW-1185">Reference proteome</keyword>